<proteinExistence type="predicted"/>
<name>C1E9Q5_MICCC</name>
<dbReference type="OrthoDB" id="10444949at2759"/>
<protein>
    <submittedName>
        <fullName evidence="1">Uncharacterized protein</fullName>
    </submittedName>
</protein>
<dbReference type="Proteomes" id="UP000002009">
    <property type="component" value="Chromosome 7"/>
</dbReference>
<organism evidence="1 2">
    <name type="scientific">Micromonas commoda (strain RCC299 / NOUM17 / CCMP2709)</name>
    <name type="common">Picoplanktonic green alga</name>
    <dbReference type="NCBI Taxonomy" id="296587"/>
    <lineage>
        <taxon>Eukaryota</taxon>
        <taxon>Viridiplantae</taxon>
        <taxon>Chlorophyta</taxon>
        <taxon>Mamiellophyceae</taxon>
        <taxon>Mamiellales</taxon>
        <taxon>Mamiellaceae</taxon>
        <taxon>Micromonas</taxon>
    </lineage>
</organism>
<gene>
    <name evidence="1" type="ORF">MICPUN_59803</name>
</gene>
<dbReference type="EMBL" id="CP001328">
    <property type="protein sequence ID" value="ACO64720.1"/>
    <property type="molecule type" value="Genomic_DNA"/>
</dbReference>
<evidence type="ECO:0000313" key="1">
    <source>
        <dbReference type="EMBL" id="ACO64720.1"/>
    </source>
</evidence>
<dbReference type="AlphaFoldDB" id="C1E9Q5"/>
<sequence length="96" mass="10649">MDWSTKAMLQETLRCLQKTETDLGVNLDTVRKHVSAAIMEFDKTVGRCERCRGRGVCRCVLCGGVGELQYPKHQKCTRCLGTALEQCAECCGYGIS</sequence>
<dbReference type="InParanoid" id="C1E9Q5"/>
<dbReference type="GeneID" id="8244753"/>
<dbReference type="KEGG" id="mis:MICPUN_59803"/>
<dbReference type="OMA" id="VGRCERC"/>
<dbReference type="RefSeq" id="XP_002503462.1">
    <property type="nucleotide sequence ID" value="XM_002503416.1"/>
</dbReference>
<evidence type="ECO:0000313" key="2">
    <source>
        <dbReference type="Proteomes" id="UP000002009"/>
    </source>
</evidence>
<reference evidence="1 2" key="1">
    <citation type="journal article" date="2009" name="Science">
        <title>Green evolution and dynamic adaptations revealed by genomes of the marine picoeukaryotes Micromonas.</title>
        <authorList>
            <person name="Worden A.Z."/>
            <person name="Lee J.H."/>
            <person name="Mock T."/>
            <person name="Rouze P."/>
            <person name="Simmons M.P."/>
            <person name="Aerts A.L."/>
            <person name="Allen A.E."/>
            <person name="Cuvelier M.L."/>
            <person name="Derelle E."/>
            <person name="Everett M.V."/>
            <person name="Foulon E."/>
            <person name="Grimwood J."/>
            <person name="Gundlach H."/>
            <person name="Henrissat B."/>
            <person name="Napoli C."/>
            <person name="McDonald S.M."/>
            <person name="Parker M.S."/>
            <person name="Rombauts S."/>
            <person name="Salamov A."/>
            <person name="Von Dassow P."/>
            <person name="Badger J.H."/>
            <person name="Coutinho P.M."/>
            <person name="Demir E."/>
            <person name="Dubchak I."/>
            <person name="Gentemann C."/>
            <person name="Eikrem W."/>
            <person name="Gready J.E."/>
            <person name="John U."/>
            <person name="Lanier W."/>
            <person name="Lindquist E.A."/>
            <person name="Lucas S."/>
            <person name="Mayer K.F."/>
            <person name="Moreau H."/>
            <person name="Not F."/>
            <person name="Otillar R."/>
            <person name="Panaud O."/>
            <person name="Pangilinan J."/>
            <person name="Paulsen I."/>
            <person name="Piegu B."/>
            <person name="Poliakov A."/>
            <person name="Robbens S."/>
            <person name="Schmutz J."/>
            <person name="Toulza E."/>
            <person name="Wyss T."/>
            <person name="Zelensky A."/>
            <person name="Zhou K."/>
            <person name="Armbrust E.V."/>
            <person name="Bhattacharya D."/>
            <person name="Goodenough U.W."/>
            <person name="Van de Peer Y."/>
            <person name="Grigoriev I.V."/>
        </authorList>
    </citation>
    <scope>NUCLEOTIDE SEQUENCE [LARGE SCALE GENOMIC DNA]</scope>
    <source>
        <strain evidence="2">RCC299 / NOUM17</strain>
    </source>
</reference>
<accession>C1E9Q5</accession>
<keyword evidence="2" id="KW-1185">Reference proteome</keyword>